<evidence type="ECO:0000313" key="2">
    <source>
        <dbReference type="EMBL" id="SVC57531.1"/>
    </source>
</evidence>
<sequence length="84" mass="9918">MPQLPTPFLDAVQHNCDVSDAQHAGSYTLCIYLMHMREYFRWERQLGFDVVLRAEEVGEWVQNRESYWDTLEDASYRPLPLPGQ</sequence>
<feature type="domain" description="DUF6866" evidence="1">
    <location>
        <begin position="9"/>
        <end position="83"/>
    </location>
</feature>
<reference evidence="2" key="1">
    <citation type="submission" date="2018-05" db="EMBL/GenBank/DDBJ databases">
        <authorList>
            <person name="Lanie J.A."/>
            <person name="Ng W.-L."/>
            <person name="Kazmierczak K.M."/>
            <person name="Andrzejewski T.M."/>
            <person name="Davidsen T.M."/>
            <person name="Wayne K.J."/>
            <person name="Tettelin H."/>
            <person name="Glass J.I."/>
            <person name="Rusch D."/>
            <person name="Podicherti R."/>
            <person name="Tsui H.-C.T."/>
            <person name="Winkler M.E."/>
        </authorList>
    </citation>
    <scope>NUCLEOTIDE SEQUENCE</scope>
</reference>
<proteinExistence type="predicted"/>
<dbReference type="AlphaFoldDB" id="A0A382ND78"/>
<protein>
    <recommendedName>
        <fullName evidence="1">DUF6866 domain-containing protein</fullName>
    </recommendedName>
</protein>
<evidence type="ECO:0000259" key="1">
    <source>
        <dbReference type="Pfam" id="PF21739"/>
    </source>
</evidence>
<dbReference type="EMBL" id="UINC01098762">
    <property type="protein sequence ID" value="SVC57531.1"/>
    <property type="molecule type" value="Genomic_DNA"/>
</dbReference>
<name>A0A382ND78_9ZZZZ</name>
<gene>
    <name evidence="2" type="ORF">METZ01_LOCUS310385</name>
</gene>
<dbReference type="InterPro" id="IPR049199">
    <property type="entry name" value="DUF6866_N"/>
</dbReference>
<accession>A0A382ND78</accession>
<organism evidence="2">
    <name type="scientific">marine metagenome</name>
    <dbReference type="NCBI Taxonomy" id="408172"/>
    <lineage>
        <taxon>unclassified sequences</taxon>
        <taxon>metagenomes</taxon>
        <taxon>ecological metagenomes</taxon>
    </lineage>
</organism>
<dbReference type="Pfam" id="PF21739">
    <property type="entry name" value="DUF6866_N"/>
    <property type="match status" value="1"/>
</dbReference>